<dbReference type="GO" id="GO:0016020">
    <property type="term" value="C:membrane"/>
    <property type="evidence" value="ECO:0007669"/>
    <property type="project" value="InterPro"/>
</dbReference>
<keyword evidence="4 15" id="KW-0732">Signal</keyword>
<dbReference type="InterPro" id="IPR012341">
    <property type="entry name" value="6hp_glycosidase-like_sf"/>
</dbReference>
<dbReference type="InterPro" id="IPR050749">
    <property type="entry name" value="Glycosyl_Hydrolase_47"/>
</dbReference>
<feature type="binding site" evidence="12">
    <location>
        <position position="496"/>
    </location>
    <ligand>
        <name>Ca(2+)</name>
        <dbReference type="ChEBI" id="CHEBI:29108"/>
    </ligand>
</feature>
<evidence type="ECO:0000256" key="11">
    <source>
        <dbReference type="PIRSR" id="PIRSR601382-1"/>
    </source>
</evidence>
<dbReference type="InterPro" id="IPR036026">
    <property type="entry name" value="Seven-hairpin_glycosidases"/>
</dbReference>
<comment type="cofactor">
    <cofactor evidence="1 12">
        <name>Ca(2+)</name>
        <dbReference type="ChEBI" id="CHEBI:29108"/>
    </cofactor>
</comment>
<comment type="pathway">
    <text evidence="2">Protein modification; protein glycosylation.</text>
</comment>
<feature type="active site" description="Proton donor" evidence="11">
    <location>
        <position position="123"/>
    </location>
</feature>
<evidence type="ECO:0000256" key="4">
    <source>
        <dbReference type="ARBA" id="ARBA00022729"/>
    </source>
</evidence>
<proteinExistence type="inferred from homology"/>
<evidence type="ECO:0000256" key="13">
    <source>
        <dbReference type="PIRSR" id="PIRSR601382-3"/>
    </source>
</evidence>
<reference evidence="16 17" key="1">
    <citation type="submission" date="2015-04" db="EMBL/GenBank/DDBJ databases">
        <title>Complete genome sequence of Schizopora paradoxa KUC8140, a cosmopolitan wood degrader in East Asia.</title>
        <authorList>
            <consortium name="DOE Joint Genome Institute"/>
            <person name="Min B."/>
            <person name="Park H."/>
            <person name="Jang Y."/>
            <person name="Kim J.-J."/>
            <person name="Kim K.H."/>
            <person name="Pangilinan J."/>
            <person name="Lipzen A."/>
            <person name="Riley R."/>
            <person name="Grigoriev I.V."/>
            <person name="Spatafora J.W."/>
            <person name="Choi I.-G."/>
        </authorList>
    </citation>
    <scope>NUCLEOTIDE SEQUENCE [LARGE SCALE GENOMIC DNA]</scope>
    <source>
        <strain evidence="16 17">KUC8140</strain>
    </source>
</reference>
<dbReference type="STRING" id="27342.A0A0H2RW59"/>
<dbReference type="GO" id="GO:0005783">
    <property type="term" value="C:endoplasmic reticulum"/>
    <property type="evidence" value="ECO:0007669"/>
    <property type="project" value="TreeGrafter"/>
</dbReference>
<dbReference type="GO" id="GO:0005975">
    <property type="term" value="P:carbohydrate metabolic process"/>
    <property type="evidence" value="ECO:0007669"/>
    <property type="project" value="InterPro"/>
</dbReference>
<evidence type="ECO:0000256" key="8">
    <source>
        <dbReference type="ARBA" id="ARBA00023295"/>
    </source>
</evidence>
<name>A0A0H2RW59_9AGAM</name>
<dbReference type="Gene3D" id="1.50.10.10">
    <property type="match status" value="1"/>
</dbReference>
<dbReference type="PANTHER" id="PTHR11742:SF101">
    <property type="entry name" value="MANNOSYL-OLIGOSACCHARIDE ALPHA-1,2-MANNOSIDASE 1B"/>
    <property type="match status" value="1"/>
</dbReference>
<dbReference type="Pfam" id="PF01532">
    <property type="entry name" value="Glyco_hydro_47"/>
    <property type="match status" value="1"/>
</dbReference>
<evidence type="ECO:0000256" key="1">
    <source>
        <dbReference type="ARBA" id="ARBA00001913"/>
    </source>
</evidence>
<accession>A0A0H2RW59</accession>
<dbReference type="SUPFAM" id="SSF48225">
    <property type="entry name" value="Seven-hairpin glycosidases"/>
    <property type="match status" value="1"/>
</dbReference>
<comment type="similarity">
    <text evidence="3 14">Belongs to the glycosyl hydrolase 47 family.</text>
</comment>
<evidence type="ECO:0000313" key="16">
    <source>
        <dbReference type="EMBL" id="KLO09026.1"/>
    </source>
</evidence>
<evidence type="ECO:0000256" key="14">
    <source>
        <dbReference type="RuleBase" id="RU361193"/>
    </source>
</evidence>
<organism evidence="16 17">
    <name type="scientific">Schizopora paradoxa</name>
    <dbReference type="NCBI Taxonomy" id="27342"/>
    <lineage>
        <taxon>Eukaryota</taxon>
        <taxon>Fungi</taxon>
        <taxon>Dikarya</taxon>
        <taxon>Basidiomycota</taxon>
        <taxon>Agaricomycotina</taxon>
        <taxon>Agaricomycetes</taxon>
        <taxon>Hymenochaetales</taxon>
        <taxon>Schizoporaceae</taxon>
        <taxon>Schizopora</taxon>
    </lineage>
</organism>
<evidence type="ECO:0000256" key="9">
    <source>
        <dbReference type="ARBA" id="ARBA00047669"/>
    </source>
</evidence>
<feature type="chain" id="PRO_5005202221" description="alpha-1,2-Mannosidase" evidence="15">
    <location>
        <begin position="22"/>
        <end position="557"/>
    </location>
</feature>
<sequence length="557" mass="60678">MLLKRAVVLAVTMVALPNALAQTVQKPGLQLPSTAAANKQLIVKMFTSAFDAYTKFAFGHDDLQPVSETFNDELNGFGASIVDAMDTALIMGLDDIFNTALNFSSQISFAHSPITANSVSVFENTIRFVGGFLSAFELSGNQHTILVEKAKELADQLAFAWVGDNDIPFGHLDFSTTPPTPLIATSNIAEAGSLDLEWFTLSKFTGNDTYRNLTEKSVRHMIALPDPLPGLPGQCIDPSTGESDCAYVTWGGGSDSYFEYLVKYQRLTGMADQTFINTWRTAVDSSIKTLRKVSTVGDHVYLADFDDDGLIRHIGSHLACFHGGNWLLGGKLLNNNTIVDVALDLVDACWNTYQSTATGIGPETFAWISSDGNFTGGDAPAASDLQFYKEHGFYIFNGGSDYILRPEVLESNFYAWRVTGDIKYQQRAAAAAQSFQKFLTINGGFSGLNNVDSTATDADARIDDQESFFFAEVMKYLFLTFDDPEHISLDNFVFNTEAHPFPVGPVQPGFGSQPLTTVEKPKFTATATGAIPAISSNPSLPKQIEPLIHGLFGRLRL</sequence>
<feature type="active site" evidence="11">
    <location>
        <position position="255"/>
    </location>
</feature>
<keyword evidence="17" id="KW-1185">Reference proteome</keyword>
<dbReference type="GO" id="GO:0036503">
    <property type="term" value="P:ERAD pathway"/>
    <property type="evidence" value="ECO:0007669"/>
    <property type="project" value="UniProtKB-ARBA"/>
</dbReference>
<dbReference type="EC" id="3.2.1.-" evidence="14"/>
<dbReference type="OrthoDB" id="8118055at2759"/>
<evidence type="ECO:0000256" key="10">
    <source>
        <dbReference type="ARBA" id="ARBA00048605"/>
    </source>
</evidence>
<keyword evidence="5 14" id="KW-0378">Hydrolase</keyword>
<gene>
    <name evidence="16" type="ORF">SCHPADRAFT_858374</name>
</gene>
<dbReference type="GO" id="GO:0005509">
    <property type="term" value="F:calcium ion binding"/>
    <property type="evidence" value="ECO:0007669"/>
    <property type="project" value="InterPro"/>
</dbReference>
<dbReference type="Proteomes" id="UP000053477">
    <property type="component" value="Unassembled WGS sequence"/>
</dbReference>
<feature type="signal peptide" evidence="15">
    <location>
        <begin position="1"/>
        <end position="21"/>
    </location>
</feature>
<dbReference type="GO" id="GO:0004571">
    <property type="term" value="F:mannosyl-oligosaccharide 1,2-alpha-mannosidase activity"/>
    <property type="evidence" value="ECO:0007669"/>
    <property type="project" value="UniProtKB-EC"/>
</dbReference>
<dbReference type="EMBL" id="KQ086069">
    <property type="protein sequence ID" value="KLO09026.1"/>
    <property type="molecule type" value="Genomic_DNA"/>
</dbReference>
<protein>
    <recommendedName>
        <fullName evidence="14">alpha-1,2-Mannosidase</fullName>
        <ecNumber evidence="14">3.2.1.-</ecNumber>
    </recommendedName>
</protein>
<dbReference type="InParanoid" id="A0A0H2RW59"/>
<feature type="disulfide bond" evidence="13">
    <location>
        <begin position="320"/>
        <end position="349"/>
    </location>
</feature>
<dbReference type="AlphaFoldDB" id="A0A0H2RW59"/>
<dbReference type="PANTHER" id="PTHR11742">
    <property type="entry name" value="MANNOSYL-OLIGOSACCHARIDE ALPHA-1,2-MANNOSIDASE-RELATED"/>
    <property type="match status" value="1"/>
</dbReference>
<dbReference type="PRINTS" id="PR00747">
    <property type="entry name" value="GLYHDRLASE47"/>
</dbReference>
<evidence type="ECO:0000256" key="3">
    <source>
        <dbReference type="ARBA" id="ARBA00007658"/>
    </source>
</evidence>
<keyword evidence="8 14" id="KW-0326">Glycosidase</keyword>
<evidence type="ECO:0000256" key="15">
    <source>
        <dbReference type="SAM" id="SignalP"/>
    </source>
</evidence>
<feature type="active site" description="Proton donor" evidence="11">
    <location>
        <position position="363"/>
    </location>
</feature>
<evidence type="ECO:0000313" key="17">
    <source>
        <dbReference type="Proteomes" id="UP000053477"/>
    </source>
</evidence>
<dbReference type="InterPro" id="IPR001382">
    <property type="entry name" value="Glyco_hydro_47"/>
</dbReference>
<evidence type="ECO:0000256" key="5">
    <source>
        <dbReference type="ARBA" id="ARBA00022801"/>
    </source>
</evidence>
<keyword evidence="7" id="KW-0325">Glycoprotein</keyword>
<evidence type="ECO:0000256" key="7">
    <source>
        <dbReference type="ARBA" id="ARBA00023180"/>
    </source>
</evidence>
<keyword evidence="6 13" id="KW-1015">Disulfide bond</keyword>
<comment type="catalytic activity">
    <reaction evidence="10">
        <text>N(4)-(alpha-D-Man-(1-&gt;2)-alpha-D-Man-(1-&gt;2)-alpha-D-Man-(1-&gt;3)-[alpha-D-Man-(1-&gt;2)-alpha-D-Man-(1-&gt;3)-[alpha-D-Man-(1-&gt;2)-alpha-D-Man-(1-&gt;6)]-alpha-D-Man-(1-&gt;6)]-beta-D-Man-(1-&gt;4)-beta-D-GlcNAc-(1-&gt;4)-beta-D-GlcNAc)-L-asparaginyl-[protein] (N-glucan mannose isomer 9A1,2,3B1,2,3) + 4 H2O = N(4)-(alpha-D-Man-(1-&gt;3)-[alpha-D-Man-(1-&gt;3)-[alpha-D-Man-(1-&gt;6)]-alpha-D-Man-(1-&gt;6)]-beta-D-Man-(1-&gt;4)-beta-D-GlcNAc-(1-&gt;4)-beta-D-GlcNAc)-L-asparaginyl-[protein] (N-glucan mannose isomer 5A1,2) + 4 beta-D-mannose</text>
        <dbReference type="Rhea" id="RHEA:56008"/>
        <dbReference type="Rhea" id="RHEA-COMP:14356"/>
        <dbReference type="Rhea" id="RHEA-COMP:14367"/>
        <dbReference type="ChEBI" id="CHEBI:15377"/>
        <dbReference type="ChEBI" id="CHEBI:28563"/>
        <dbReference type="ChEBI" id="CHEBI:59087"/>
        <dbReference type="ChEBI" id="CHEBI:139493"/>
        <dbReference type="EC" id="3.2.1.113"/>
    </reaction>
</comment>
<feature type="active site" evidence="11">
    <location>
        <position position="407"/>
    </location>
</feature>
<keyword evidence="12" id="KW-0479">Metal-binding</keyword>
<evidence type="ECO:0000256" key="6">
    <source>
        <dbReference type="ARBA" id="ARBA00023157"/>
    </source>
</evidence>
<comment type="catalytic activity">
    <reaction evidence="9">
        <text>N(4)-(alpha-D-Man-(1-&gt;2)-alpha-D-Man-(1-&gt;2)-alpha-D-Man-(1-&gt;3)-[alpha-D-Man-(1-&gt;3)-[alpha-D-Man-(1-&gt;2)-alpha-D-Man-(1-&gt;6)]-alpha-D-Man-(1-&gt;6)]-beta-D-Man-(1-&gt;4)-beta-D-GlcNAc-(1-&gt;4)-beta-D-GlcNAc)-L-asparaginyl-[protein] (N-glucan mannose isomer 8A1,2,3B1,3) + 3 H2O = N(4)-(alpha-D-Man-(1-&gt;3)-[alpha-D-Man-(1-&gt;3)-[alpha-D-Man-(1-&gt;6)]-alpha-D-Man-(1-&gt;6)]-beta-D-Man-(1-&gt;4)-beta-D-GlcNAc-(1-&gt;4)-beta-D-GlcNAc)-L-asparaginyl-[protein] (N-glucan mannose isomer 5A1,2) + 3 beta-D-mannose</text>
        <dbReference type="Rhea" id="RHEA:56028"/>
        <dbReference type="Rhea" id="RHEA-COMP:14358"/>
        <dbReference type="Rhea" id="RHEA-COMP:14367"/>
        <dbReference type="ChEBI" id="CHEBI:15377"/>
        <dbReference type="ChEBI" id="CHEBI:28563"/>
        <dbReference type="ChEBI" id="CHEBI:59087"/>
        <dbReference type="ChEBI" id="CHEBI:60628"/>
        <dbReference type="EC" id="3.2.1.113"/>
    </reaction>
</comment>
<evidence type="ECO:0000256" key="2">
    <source>
        <dbReference type="ARBA" id="ARBA00004922"/>
    </source>
</evidence>
<keyword evidence="12" id="KW-0106">Calcium</keyword>
<evidence type="ECO:0000256" key="12">
    <source>
        <dbReference type="PIRSR" id="PIRSR601382-2"/>
    </source>
</evidence>